<gene>
    <name evidence="1" type="ORF">Aconfl_28920</name>
</gene>
<sequence>MISWGKVSLVLGIVALIIPLSGKSGLFCGLFWVGIACGGMIYSVEEALVKNFD</sequence>
<dbReference type="EMBL" id="BTPD01000009">
    <property type="protein sequence ID" value="GMQ30249.1"/>
    <property type="molecule type" value="Genomic_DNA"/>
</dbReference>
<protein>
    <submittedName>
        <fullName evidence="1">Uncharacterized protein</fullName>
    </submittedName>
</protein>
<dbReference type="Proteomes" id="UP001338309">
    <property type="component" value="Unassembled WGS sequence"/>
</dbReference>
<evidence type="ECO:0000313" key="2">
    <source>
        <dbReference type="Proteomes" id="UP001338309"/>
    </source>
</evidence>
<keyword evidence="2" id="KW-1185">Reference proteome</keyword>
<proteinExistence type="predicted"/>
<organism evidence="1 2">
    <name type="scientific">Algoriphagus confluentis</name>
    <dbReference type="NCBI Taxonomy" id="1697556"/>
    <lineage>
        <taxon>Bacteria</taxon>
        <taxon>Pseudomonadati</taxon>
        <taxon>Bacteroidota</taxon>
        <taxon>Cytophagia</taxon>
        <taxon>Cytophagales</taxon>
        <taxon>Cyclobacteriaceae</taxon>
        <taxon>Algoriphagus</taxon>
    </lineage>
</organism>
<name>A0ABQ6PQK7_9BACT</name>
<accession>A0ABQ6PQK7</accession>
<comment type="caution">
    <text evidence="1">The sequence shown here is derived from an EMBL/GenBank/DDBJ whole genome shotgun (WGS) entry which is preliminary data.</text>
</comment>
<reference evidence="1 2" key="1">
    <citation type="submission" date="2023-08" db="EMBL/GenBank/DDBJ databases">
        <title>Draft genome sequence of Algoriphagus confluentis.</title>
        <authorList>
            <person name="Takatani N."/>
            <person name="Hosokawa M."/>
            <person name="Sawabe T."/>
        </authorList>
    </citation>
    <scope>NUCLEOTIDE SEQUENCE [LARGE SCALE GENOMIC DNA]</scope>
    <source>
        <strain evidence="1 2">NBRC 111222</strain>
    </source>
</reference>
<evidence type="ECO:0000313" key="1">
    <source>
        <dbReference type="EMBL" id="GMQ30249.1"/>
    </source>
</evidence>